<keyword evidence="3" id="KW-1185">Reference proteome</keyword>
<name>A0ABQ4BWF5_9ACTN</name>
<feature type="region of interest" description="Disordered" evidence="1">
    <location>
        <begin position="55"/>
        <end position="81"/>
    </location>
</feature>
<protein>
    <recommendedName>
        <fullName evidence="4">SurA-like protein</fullName>
    </recommendedName>
</protein>
<accession>A0ABQ4BWF5</accession>
<sequence length="246" mass="25780">MLRARRIASIVVVAALGLGGLAACRSEPSVAAYLGDRKVTEDQVTQIFDGAQAAASATPAAEEQQQPGTEPTKSPGPAVSRQQVVDLEVSLDLGRKVAAEQGVQPMNAVTADQVAAELGVPATTQYVKDYTEWVNLSQGIFAKMGSNVPAVTEDQLRGVYDALVKVEAIEAGFDLAQIKQAFGNGEFVAAAYQLTGMLEKAASASDTTVNPRYLPLSAPMVVSSQQGAVFYDLPYLDGSDAVSDRA</sequence>
<feature type="compositionally biased region" description="Low complexity" evidence="1">
    <location>
        <begin position="55"/>
        <end position="67"/>
    </location>
</feature>
<evidence type="ECO:0000256" key="1">
    <source>
        <dbReference type="SAM" id="MobiDB-lite"/>
    </source>
</evidence>
<evidence type="ECO:0008006" key="4">
    <source>
        <dbReference type="Google" id="ProtNLM"/>
    </source>
</evidence>
<evidence type="ECO:0000313" key="3">
    <source>
        <dbReference type="Proteomes" id="UP000624325"/>
    </source>
</evidence>
<reference evidence="2 3" key="1">
    <citation type="submission" date="2021-01" db="EMBL/GenBank/DDBJ databases">
        <title>Whole genome shotgun sequence of Asanoa iriomotensis NBRC 100142.</title>
        <authorList>
            <person name="Komaki H."/>
            <person name="Tamura T."/>
        </authorList>
    </citation>
    <scope>NUCLEOTIDE SEQUENCE [LARGE SCALE GENOMIC DNA]</scope>
    <source>
        <strain evidence="2 3">NBRC 100142</strain>
    </source>
</reference>
<dbReference type="Proteomes" id="UP000624325">
    <property type="component" value="Unassembled WGS sequence"/>
</dbReference>
<dbReference type="PROSITE" id="PS51257">
    <property type="entry name" value="PROKAR_LIPOPROTEIN"/>
    <property type="match status" value="1"/>
</dbReference>
<proteinExistence type="predicted"/>
<organism evidence="2 3">
    <name type="scientific">Asanoa iriomotensis</name>
    <dbReference type="NCBI Taxonomy" id="234613"/>
    <lineage>
        <taxon>Bacteria</taxon>
        <taxon>Bacillati</taxon>
        <taxon>Actinomycetota</taxon>
        <taxon>Actinomycetes</taxon>
        <taxon>Micromonosporales</taxon>
        <taxon>Micromonosporaceae</taxon>
        <taxon>Asanoa</taxon>
    </lineage>
</organism>
<comment type="caution">
    <text evidence="2">The sequence shown here is derived from an EMBL/GenBank/DDBJ whole genome shotgun (WGS) entry which is preliminary data.</text>
</comment>
<evidence type="ECO:0000313" key="2">
    <source>
        <dbReference type="EMBL" id="GIF54476.1"/>
    </source>
</evidence>
<gene>
    <name evidence="2" type="ORF">Air01nite_05710</name>
</gene>
<dbReference type="RefSeq" id="WP_203700177.1">
    <property type="nucleotide sequence ID" value="NZ_BAAALU010000011.1"/>
</dbReference>
<dbReference type="EMBL" id="BONC01000002">
    <property type="protein sequence ID" value="GIF54476.1"/>
    <property type="molecule type" value="Genomic_DNA"/>
</dbReference>